<evidence type="ECO:0000313" key="3">
    <source>
        <dbReference type="Proteomes" id="UP000016665"/>
    </source>
</evidence>
<dbReference type="GO" id="GO:0031641">
    <property type="term" value="P:regulation of myelination"/>
    <property type="evidence" value="ECO:0007669"/>
    <property type="project" value="InterPro"/>
</dbReference>
<feature type="transmembrane region" description="Helical" evidence="1">
    <location>
        <begin position="170"/>
        <end position="191"/>
    </location>
</feature>
<dbReference type="GO" id="GO:0005886">
    <property type="term" value="C:plasma membrane"/>
    <property type="evidence" value="ECO:0007669"/>
    <property type="project" value="InterPro"/>
</dbReference>
<dbReference type="GeneTree" id="ENSGT00390000004116"/>
<reference evidence="2 3" key="1">
    <citation type="journal article" date="2012" name="Nature">
        <title>The genomic landscape of species divergence in Ficedula flycatchers.</title>
        <authorList>
            <person name="Ellegren H."/>
            <person name="Smeds L."/>
            <person name="Burri R."/>
            <person name="Olason P.I."/>
            <person name="Backstrom N."/>
            <person name="Kawakami T."/>
            <person name="Kunstner A."/>
            <person name="Makinen H."/>
            <person name="Nadachowska-Brzyska K."/>
            <person name="Qvarnstrom A."/>
            <person name="Uebbing S."/>
            <person name="Wolf J.B."/>
        </authorList>
    </citation>
    <scope>NUCLEOTIDE SEQUENCE [LARGE SCALE GENOMIC DNA]</scope>
</reference>
<dbReference type="InterPro" id="IPR038940">
    <property type="entry name" value="NCMAP"/>
</dbReference>
<dbReference type="OrthoDB" id="9950350at2759"/>
<dbReference type="GeneID" id="101822150"/>
<dbReference type="Ensembl" id="ENSFALT00000032526.1">
    <property type="protein sequence ID" value="ENSFALP00000031130.1"/>
    <property type="gene ID" value="ENSFALG00000027539.1"/>
</dbReference>
<evidence type="ECO:0000256" key="1">
    <source>
        <dbReference type="SAM" id="Phobius"/>
    </source>
</evidence>
<dbReference type="CTD" id="400746"/>
<organism evidence="2 3">
    <name type="scientific">Ficedula albicollis</name>
    <name type="common">Collared flycatcher</name>
    <name type="synonym">Muscicapa albicollis</name>
    <dbReference type="NCBI Taxonomy" id="59894"/>
    <lineage>
        <taxon>Eukaryota</taxon>
        <taxon>Metazoa</taxon>
        <taxon>Chordata</taxon>
        <taxon>Craniata</taxon>
        <taxon>Vertebrata</taxon>
        <taxon>Euteleostomi</taxon>
        <taxon>Archelosauria</taxon>
        <taxon>Archosauria</taxon>
        <taxon>Dinosauria</taxon>
        <taxon>Saurischia</taxon>
        <taxon>Theropoda</taxon>
        <taxon>Coelurosauria</taxon>
        <taxon>Aves</taxon>
        <taxon>Neognathae</taxon>
        <taxon>Neoaves</taxon>
        <taxon>Telluraves</taxon>
        <taxon>Australaves</taxon>
        <taxon>Passeriformes</taxon>
        <taxon>Muscicapidae</taxon>
        <taxon>Ficedula</taxon>
    </lineage>
</organism>
<dbReference type="Proteomes" id="UP000016665">
    <property type="component" value="Chromosome 23"/>
</dbReference>
<dbReference type="RefSeq" id="XP_005058226.1">
    <property type="nucleotide sequence ID" value="XM_005058169.2"/>
</dbReference>
<dbReference type="PANTHER" id="PTHR35974:SF1">
    <property type="entry name" value="NONCOMPACT MYELIN-ASSOCIATED PROTEIN"/>
    <property type="match status" value="1"/>
</dbReference>
<protein>
    <submittedName>
        <fullName evidence="2">Non-compact myelin associated protein</fullName>
    </submittedName>
</protein>
<keyword evidence="3" id="KW-1185">Reference proteome</keyword>
<dbReference type="PANTHER" id="PTHR35974">
    <property type="entry name" value="NONCOMPACT MYELIN-ASSOCIATED PROTEIN"/>
    <property type="match status" value="1"/>
</dbReference>
<gene>
    <name evidence="2" type="primary">NCMAP</name>
</gene>
<proteinExistence type="predicted"/>
<keyword evidence="1" id="KW-0812">Transmembrane</keyword>
<dbReference type="GO" id="GO:0043220">
    <property type="term" value="C:Schmidt-Lanterman incisure"/>
    <property type="evidence" value="ECO:0007669"/>
    <property type="project" value="InterPro"/>
</dbReference>
<sequence length="253" mass="27421">MGTFRLTQGELFAPGHFELGLFFPPSSLFGASQGKPRHAQLSLKDVVFLLLSEITACLHPWQCSRGAGKVRAGTSQLHTNPIFPQVKAVNLCPPNQQQPSLVGSCLSKSSHPGQTLKQSPVLPVAPLLELPGAADSQLKMTTATPLTNNTQLSVNVTTKSQEQILYQSSGAIIAAIVVGVIIIFTVVLLILKTYNRRMRVRRELEPKASKLAVPPPVGHNSHSLAQQPSVTFIPVDIHLQSRENQRSAHFSYG</sequence>
<evidence type="ECO:0000313" key="2">
    <source>
        <dbReference type="Ensembl" id="ENSFALP00000031130.1"/>
    </source>
</evidence>
<keyword evidence="1" id="KW-1133">Transmembrane helix</keyword>
<reference evidence="2" key="3">
    <citation type="submission" date="2025-09" db="UniProtKB">
        <authorList>
            <consortium name="Ensembl"/>
        </authorList>
    </citation>
    <scope>IDENTIFICATION</scope>
</reference>
<dbReference type="CDD" id="cd12087">
    <property type="entry name" value="TM_EGFR-like"/>
    <property type="match status" value="1"/>
</dbReference>
<dbReference type="GO" id="GO:0032290">
    <property type="term" value="P:peripheral nervous system myelin formation"/>
    <property type="evidence" value="ECO:0007669"/>
    <property type="project" value="TreeGrafter"/>
</dbReference>
<reference evidence="2" key="2">
    <citation type="submission" date="2025-08" db="UniProtKB">
        <authorList>
            <consortium name="Ensembl"/>
        </authorList>
    </citation>
    <scope>IDENTIFICATION</scope>
</reference>
<dbReference type="AlphaFoldDB" id="A0A803W824"/>
<accession>A0A803W824</accession>
<name>A0A803W824_FICAL</name>
<dbReference type="GO" id="GO:0033270">
    <property type="term" value="C:paranode region of axon"/>
    <property type="evidence" value="ECO:0007669"/>
    <property type="project" value="InterPro"/>
</dbReference>
<keyword evidence="1" id="KW-0472">Membrane</keyword>
<dbReference type="GO" id="GO:0019911">
    <property type="term" value="F:structural constituent of myelin sheath"/>
    <property type="evidence" value="ECO:0007669"/>
    <property type="project" value="InterPro"/>
</dbReference>